<name>A0A0L0DQB7_THETB</name>
<protein>
    <submittedName>
        <fullName evidence="2">AMY-1-associating protein expressed in testis 1</fullName>
    </submittedName>
</protein>
<keyword evidence="1" id="KW-0472">Membrane</keyword>
<gene>
    <name evidence="2" type="ORF">AMSG_10462</name>
</gene>
<sequence>MSTTTQTSQSRAAYAYNLLMASQTRPAQHQVWNGPETGFGSRGGMGMGMAIMVEVMDIGMAIMVVISGQ</sequence>
<evidence type="ECO:0000256" key="1">
    <source>
        <dbReference type="SAM" id="Phobius"/>
    </source>
</evidence>
<dbReference type="EMBL" id="GL349490">
    <property type="protein sequence ID" value="KNC54465.1"/>
    <property type="molecule type" value="Genomic_DNA"/>
</dbReference>
<dbReference type="Proteomes" id="UP000054408">
    <property type="component" value="Unassembled WGS sequence"/>
</dbReference>
<dbReference type="AlphaFoldDB" id="A0A0L0DQB7"/>
<keyword evidence="3" id="KW-1185">Reference proteome</keyword>
<organism evidence="2 3">
    <name type="scientific">Thecamonas trahens ATCC 50062</name>
    <dbReference type="NCBI Taxonomy" id="461836"/>
    <lineage>
        <taxon>Eukaryota</taxon>
        <taxon>Apusozoa</taxon>
        <taxon>Apusomonadida</taxon>
        <taxon>Apusomonadidae</taxon>
        <taxon>Thecamonas</taxon>
    </lineage>
</organism>
<dbReference type="RefSeq" id="XP_013753620.1">
    <property type="nucleotide sequence ID" value="XM_013898166.1"/>
</dbReference>
<reference evidence="2 3" key="1">
    <citation type="submission" date="2010-05" db="EMBL/GenBank/DDBJ databases">
        <title>The Genome Sequence of Thecamonas trahens ATCC 50062.</title>
        <authorList>
            <consortium name="The Broad Institute Genome Sequencing Platform"/>
            <person name="Russ C."/>
            <person name="Cuomo C."/>
            <person name="Shea T."/>
            <person name="Young S.K."/>
            <person name="Zeng Q."/>
            <person name="Koehrsen M."/>
            <person name="Haas B."/>
            <person name="Borodovsky M."/>
            <person name="Guigo R."/>
            <person name="Alvarado L."/>
            <person name="Berlin A."/>
            <person name="Bochicchio J."/>
            <person name="Borenstein D."/>
            <person name="Chapman S."/>
            <person name="Chen Z."/>
            <person name="Freedman E."/>
            <person name="Gellesch M."/>
            <person name="Goldberg J."/>
            <person name="Griggs A."/>
            <person name="Gujja S."/>
            <person name="Heilman E."/>
            <person name="Heiman D."/>
            <person name="Hepburn T."/>
            <person name="Howarth C."/>
            <person name="Jen D."/>
            <person name="Larson L."/>
            <person name="Mehta T."/>
            <person name="Park D."/>
            <person name="Pearson M."/>
            <person name="Roberts A."/>
            <person name="Saif S."/>
            <person name="Shenoy N."/>
            <person name="Sisk P."/>
            <person name="Stolte C."/>
            <person name="Sykes S."/>
            <person name="Thomson T."/>
            <person name="Walk T."/>
            <person name="White J."/>
            <person name="Yandava C."/>
            <person name="Burger G."/>
            <person name="Gray M.W."/>
            <person name="Holland P.W.H."/>
            <person name="King N."/>
            <person name="Lang F.B.F."/>
            <person name="Roger A.J."/>
            <person name="Ruiz-Trillo I."/>
            <person name="Lander E."/>
            <person name="Nusbaum C."/>
        </authorList>
    </citation>
    <scope>NUCLEOTIDE SEQUENCE [LARGE SCALE GENOMIC DNA]</scope>
    <source>
        <strain evidence="2 3">ATCC 50062</strain>
    </source>
</reference>
<keyword evidence="1" id="KW-1133">Transmembrane helix</keyword>
<accession>A0A0L0DQB7</accession>
<feature type="transmembrane region" description="Helical" evidence="1">
    <location>
        <begin position="45"/>
        <end position="66"/>
    </location>
</feature>
<dbReference type="GeneID" id="25568678"/>
<evidence type="ECO:0000313" key="2">
    <source>
        <dbReference type="EMBL" id="KNC54465.1"/>
    </source>
</evidence>
<evidence type="ECO:0000313" key="3">
    <source>
        <dbReference type="Proteomes" id="UP000054408"/>
    </source>
</evidence>
<keyword evidence="1" id="KW-0812">Transmembrane</keyword>
<proteinExistence type="predicted"/>